<reference evidence="1 2" key="1">
    <citation type="submission" date="2023-03" db="EMBL/GenBank/DDBJ databases">
        <title>Isolation and description of six Streptomyces strains from soil environments, able to metabolize different microbial glucans.</title>
        <authorList>
            <person name="Widen T."/>
            <person name="Larsbrink J."/>
        </authorList>
    </citation>
    <scope>NUCLEOTIDE SEQUENCE [LARGE SCALE GENOMIC DNA]</scope>
    <source>
        <strain evidence="1 2">Alt2</strain>
    </source>
</reference>
<evidence type="ECO:0000313" key="2">
    <source>
        <dbReference type="Proteomes" id="UP001235744"/>
    </source>
</evidence>
<proteinExistence type="predicted"/>
<keyword evidence="2" id="KW-1185">Reference proteome</keyword>
<dbReference type="EMBL" id="CP120988">
    <property type="protein sequence ID" value="WLQ54405.1"/>
    <property type="molecule type" value="Genomic_DNA"/>
</dbReference>
<name>A0ABY9IH23_9ACTN</name>
<gene>
    <name evidence="1" type="ORF">P8A19_02630</name>
</gene>
<sequence length="84" mass="9436">MIPWTSDRTRSAAGCRRVAGFALPTATSGRRVRERNLAAVVRDALDRIDAAARLRRLTSWLRSRTDELDTGHDRAHLPQDPAQE</sequence>
<accession>A0ABY9IH23</accession>
<protein>
    <submittedName>
        <fullName evidence="1">Uncharacterized protein</fullName>
    </submittedName>
</protein>
<dbReference type="Proteomes" id="UP001235744">
    <property type="component" value="Chromosome"/>
</dbReference>
<dbReference type="RefSeq" id="WP_219568888.1">
    <property type="nucleotide sequence ID" value="NZ_CP120988.1"/>
</dbReference>
<organism evidence="1 2">
    <name type="scientific">Streptomyces poriferorum</name>
    <dbReference type="NCBI Taxonomy" id="2798799"/>
    <lineage>
        <taxon>Bacteria</taxon>
        <taxon>Bacillati</taxon>
        <taxon>Actinomycetota</taxon>
        <taxon>Actinomycetes</taxon>
        <taxon>Kitasatosporales</taxon>
        <taxon>Streptomycetaceae</taxon>
        <taxon>Streptomyces</taxon>
    </lineage>
</organism>
<evidence type="ECO:0000313" key="1">
    <source>
        <dbReference type="EMBL" id="WLQ54405.1"/>
    </source>
</evidence>